<evidence type="ECO:0000256" key="5">
    <source>
        <dbReference type="PIRSR" id="PIRSR600246-2"/>
    </source>
</evidence>
<evidence type="ECO:0000313" key="8">
    <source>
        <dbReference type="Proteomes" id="UP000192997"/>
    </source>
</evidence>
<gene>
    <name evidence="7" type="ORF">B7O87_03905</name>
</gene>
<dbReference type="GO" id="GO:0016811">
    <property type="term" value="F:hydrolase activity, acting on carbon-nitrogen (but not peptide) bonds, in linear amides"/>
    <property type="evidence" value="ECO:0007669"/>
    <property type="project" value="UniProtKB-ARBA"/>
</dbReference>
<dbReference type="InterPro" id="IPR029055">
    <property type="entry name" value="Ntn_hydrolases_N"/>
</dbReference>
<dbReference type="EMBL" id="NBYN01000014">
    <property type="protein sequence ID" value="OSO94319.1"/>
    <property type="molecule type" value="Genomic_DNA"/>
</dbReference>
<evidence type="ECO:0000256" key="1">
    <source>
        <dbReference type="ARBA" id="ARBA00022670"/>
    </source>
</evidence>
<accession>A0A1X4GAX3</accession>
<evidence type="ECO:0000313" key="7">
    <source>
        <dbReference type="EMBL" id="OSO94319.1"/>
    </source>
</evidence>
<dbReference type="RefSeq" id="WP_009344474.1">
    <property type="nucleotide sequence ID" value="NZ_NBYN01000014.1"/>
</dbReference>
<evidence type="ECO:0000256" key="6">
    <source>
        <dbReference type="PIRSR" id="PIRSR600246-3"/>
    </source>
</evidence>
<dbReference type="SUPFAM" id="SSF56235">
    <property type="entry name" value="N-terminal nucleophile aminohydrolases (Ntn hydrolases)"/>
    <property type="match status" value="1"/>
</dbReference>
<evidence type="ECO:0000256" key="3">
    <source>
        <dbReference type="ARBA" id="ARBA00022813"/>
    </source>
</evidence>
<evidence type="ECO:0000256" key="2">
    <source>
        <dbReference type="ARBA" id="ARBA00022801"/>
    </source>
</evidence>
<proteinExistence type="predicted"/>
<comment type="caution">
    <text evidence="7">The sequence shown here is derived from an EMBL/GenBank/DDBJ whole genome shotgun (WGS) entry which is preliminary data.</text>
</comment>
<feature type="binding site" evidence="5">
    <location>
        <begin position="235"/>
        <end position="238"/>
    </location>
    <ligand>
        <name>substrate</name>
    </ligand>
</feature>
<dbReference type="GO" id="GO:0006508">
    <property type="term" value="P:proteolysis"/>
    <property type="evidence" value="ECO:0007669"/>
    <property type="project" value="UniProtKB-KW"/>
</dbReference>
<evidence type="ECO:0000256" key="4">
    <source>
        <dbReference type="PIRSR" id="PIRSR600246-1"/>
    </source>
</evidence>
<dbReference type="GO" id="GO:0008233">
    <property type="term" value="F:peptidase activity"/>
    <property type="evidence" value="ECO:0007669"/>
    <property type="project" value="UniProtKB-KW"/>
</dbReference>
<dbReference type="Proteomes" id="UP000192997">
    <property type="component" value="Unassembled WGS sequence"/>
</dbReference>
<feature type="site" description="Cleavage; by autolysis" evidence="6">
    <location>
        <begin position="185"/>
        <end position="186"/>
    </location>
</feature>
<keyword evidence="2" id="KW-0378">Hydrolase</keyword>
<dbReference type="FunFam" id="3.60.20.30:FF:000001">
    <property type="entry name" value="Isoaspartyl peptidase/L-asparaginase"/>
    <property type="match status" value="1"/>
</dbReference>
<feature type="active site" description="Nucleophile" evidence="4">
    <location>
        <position position="186"/>
    </location>
</feature>
<dbReference type="PANTHER" id="PTHR10188">
    <property type="entry name" value="L-ASPARAGINASE"/>
    <property type="match status" value="1"/>
</dbReference>
<dbReference type="AlphaFoldDB" id="A0A1X4GAX3"/>
<dbReference type="PANTHER" id="PTHR10188:SF6">
    <property type="entry name" value="N(4)-(BETA-N-ACETYLGLUCOSAMINYL)-L-ASPARAGINASE"/>
    <property type="match status" value="1"/>
</dbReference>
<reference evidence="8" key="1">
    <citation type="submission" date="2017-04" db="EMBL/GenBank/DDBJ databases">
        <authorList>
            <person name="Abreu V.A."/>
            <person name="Popin R.V."/>
            <person name="Rigonato J."/>
            <person name="Andreote A.P."/>
            <person name="Schaker P.C."/>
            <person name="Hoff-Risseti C."/>
            <person name="Alvarenga D.O."/>
            <person name="Varani A.M."/>
            <person name="Fiore M.F."/>
        </authorList>
    </citation>
    <scope>NUCLEOTIDE SEQUENCE [LARGE SCALE GENOMIC DNA]</scope>
    <source>
        <strain evidence="8">CENA303</strain>
    </source>
</reference>
<feature type="binding site" evidence="5">
    <location>
        <begin position="214"/>
        <end position="217"/>
    </location>
    <ligand>
        <name>substrate</name>
    </ligand>
</feature>
<dbReference type="CDD" id="cd14949">
    <property type="entry name" value="Asparaginase_2_like_3"/>
    <property type="match status" value="1"/>
</dbReference>
<protein>
    <submittedName>
        <fullName evidence="7">Isoaspartyl peptidase</fullName>
    </submittedName>
</protein>
<dbReference type="Pfam" id="PF01112">
    <property type="entry name" value="Asparaginase_2"/>
    <property type="match status" value="1"/>
</dbReference>
<keyword evidence="1" id="KW-0645">Protease</keyword>
<name>A0A1X4GAX3_9CYAN</name>
<keyword evidence="3" id="KW-0068">Autocatalytic cleavage</keyword>
<dbReference type="InterPro" id="IPR000246">
    <property type="entry name" value="Peptidase_T2"/>
</dbReference>
<dbReference type="Gene3D" id="3.60.20.30">
    <property type="entry name" value="(Glycosyl)asparaginase"/>
    <property type="match status" value="1"/>
</dbReference>
<organism evidence="7 8">
    <name type="scientific">Cylindrospermopsis raciborskii CENA303</name>
    <dbReference type="NCBI Taxonomy" id="1170769"/>
    <lineage>
        <taxon>Bacteria</taxon>
        <taxon>Bacillati</taxon>
        <taxon>Cyanobacteriota</taxon>
        <taxon>Cyanophyceae</taxon>
        <taxon>Nostocales</taxon>
        <taxon>Aphanizomenonaceae</taxon>
        <taxon>Cylindrospermopsis</taxon>
    </lineage>
</organism>
<sequence>MNLSTQSTQIQVQPKLIIHGGAGSSLQSKGGLATVRRSLHTIIEDVYSMLLSGVSASEAVVRGCQLLEDDPRFNAGTGSVLQSDGQIRMSASFMNGTSGKFSGVINVSRVKNPIEMALFLQQSPDRVLSDHGSLELARELQVPSYNALTDLRLKEWIQEREDKFKRTMAGVIAEPETPDPEAGRGTIGVVALDTFGQLAAGTSTGGKGFERIGRVSDSAMPAGNYATKYAAISCTGIGEDIIDECLAAKIAVRVSDGMSLKEAMWRSFTEASKNQRDLGAIALDSKGNISYGKTSEILLAAYHNGQSIGDTLEWNDGELVGIESSQPVS</sequence>